<dbReference type="CDD" id="cd22700">
    <property type="entry name" value="FHA_FHAD1"/>
    <property type="match status" value="1"/>
</dbReference>
<dbReference type="InterPro" id="IPR000253">
    <property type="entry name" value="FHA_dom"/>
</dbReference>
<dbReference type="Proteomes" id="UP001163046">
    <property type="component" value="Unassembled WGS sequence"/>
</dbReference>
<feature type="compositionally biased region" description="Polar residues" evidence="2">
    <location>
        <begin position="959"/>
        <end position="971"/>
    </location>
</feature>
<dbReference type="InterPro" id="IPR008984">
    <property type="entry name" value="SMAD_FHA_dom_sf"/>
</dbReference>
<feature type="domain" description="FHA" evidence="3">
    <location>
        <begin position="34"/>
        <end position="85"/>
    </location>
</feature>
<feature type="compositionally biased region" description="Basic and acidic residues" evidence="2">
    <location>
        <begin position="929"/>
        <end position="943"/>
    </location>
</feature>
<dbReference type="EMBL" id="MU825396">
    <property type="protein sequence ID" value="KAJ7394504.1"/>
    <property type="molecule type" value="Genomic_DNA"/>
</dbReference>
<dbReference type="Pfam" id="PF00498">
    <property type="entry name" value="FHA"/>
    <property type="match status" value="1"/>
</dbReference>
<feature type="compositionally biased region" description="Basic and acidic residues" evidence="2">
    <location>
        <begin position="1229"/>
        <end position="1240"/>
    </location>
</feature>
<feature type="region of interest" description="Disordered" evidence="2">
    <location>
        <begin position="176"/>
        <end position="245"/>
    </location>
</feature>
<feature type="coiled-coil region" evidence="1">
    <location>
        <begin position="328"/>
        <end position="515"/>
    </location>
</feature>
<comment type="caution">
    <text evidence="4">The sequence shown here is derived from an EMBL/GenBank/DDBJ whole genome shotgun (WGS) entry which is preliminary data.</text>
</comment>
<evidence type="ECO:0000256" key="1">
    <source>
        <dbReference type="SAM" id="Coils"/>
    </source>
</evidence>
<feature type="coiled-coil region" evidence="1">
    <location>
        <begin position="1404"/>
        <end position="1443"/>
    </location>
</feature>
<keyword evidence="1" id="KW-0175">Coiled coil</keyword>
<organism evidence="4 5">
    <name type="scientific">Desmophyllum pertusum</name>
    <dbReference type="NCBI Taxonomy" id="174260"/>
    <lineage>
        <taxon>Eukaryota</taxon>
        <taxon>Metazoa</taxon>
        <taxon>Cnidaria</taxon>
        <taxon>Anthozoa</taxon>
        <taxon>Hexacorallia</taxon>
        <taxon>Scleractinia</taxon>
        <taxon>Caryophylliina</taxon>
        <taxon>Caryophylliidae</taxon>
        <taxon>Desmophyllum</taxon>
    </lineage>
</organism>
<evidence type="ECO:0000313" key="5">
    <source>
        <dbReference type="Proteomes" id="UP001163046"/>
    </source>
</evidence>
<feature type="coiled-coil region" evidence="1">
    <location>
        <begin position="1031"/>
        <end position="1209"/>
    </location>
</feature>
<evidence type="ECO:0000259" key="3">
    <source>
        <dbReference type="PROSITE" id="PS50006"/>
    </source>
</evidence>
<dbReference type="PANTHER" id="PTHR18853:SF10">
    <property type="entry name" value="FHA DOMAIN-CONTAINING PROTEIN"/>
    <property type="match status" value="1"/>
</dbReference>
<gene>
    <name evidence="4" type="ORF">OS493_000318</name>
</gene>
<feature type="region of interest" description="Disordered" evidence="2">
    <location>
        <begin position="1449"/>
        <end position="1471"/>
    </location>
</feature>
<feature type="compositionally biased region" description="Polar residues" evidence="2">
    <location>
        <begin position="205"/>
        <end position="217"/>
    </location>
</feature>
<evidence type="ECO:0000256" key="2">
    <source>
        <dbReference type="SAM" id="MobiDB-lite"/>
    </source>
</evidence>
<keyword evidence="5" id="KW-1185">Reference proteome</keyword>
<sequence length="1471" mass="167952">MKADEGGGRQLKENEACLRSRDGSCVHQLRQPFTTIGCEGCSDVVIQCSNVERQHAVIEYDESESCFVVQDLNSAHGTYVNECRVQNAAVRLAPGDVIRFGYGNTGFEFLVDTSSPMHYPTLALSKPWESYRLRVLPSPVVTSQSGGVTSLPYIATGTAISSEGVPLYPSSQAISLPGTGGSVTEVRGTADSKTNVMPHPPLRSRPTSAGTTKTRPSSAGRERSAVPPVTRGGWVNGPVQTSSGEQTAQELEERLLRMGDELSRLASYEAECHRKDGVIAALRDEVVDLKGALQPSGGFRAGGDDSAFSNTSIILQLREQVSQFQVILQEKEESEKTAAQKLAMYQNQLHAKNNEVAILKDQLQAQPKATTWVKTDPNASTNKIASLRTEIAEKERRIAKLANDNEKLNKQKMQSTTLLNGLQRENSAKDALVHQAKTEIEKLKKDLREKDSTISTMSTKLGRQKAAKDAEREAQKLQQELYANKGKLQSTEKQLKERIKTIADLEHELEKMRDHLGEGRQSDKAIQQELDHAKAQCLDAQRAEKLLKVDFHQMEKRFDRFRRKLIEYTFSGGFPRTLDHELDDDELLDHVRQMSQEKVSLVEEIKQYASSESEKEAKDKDFKDSTNELRKHLDGMAKRLWKSGRTCSSLEEELTLVEELTTHDSLSWIKDFVCKMLSNETAWQQKAEEALKNAADDSDSETSVSVEDMCRQLRDQKEDCRKLKGKIAEMEETHQDVVLKLREDMKREEEKHISRAVAEVRSEEEEKQQEMIQELKQKERERIQAAVDAERRIMESQHGSVTQLQQLLNDRQKELENHRVALATAKSQYEQAKDGLQRAKETENHLRNQLHEQTAVYKEQLTRVDREKDELRNYKEEEVASFKEQTRQHAVTIVAMEERLLRLTRQNRQLEQDAMYSKQMTGKSRPSSPRKETSRPSSPKKELVTSSRPQSPRKDPKPQTRSVETETVPQTSVEATLQSDIYKLEQLVLLLRREAAQAKKEAESQGDVVQALRRDLAGAAARMSDMTGELSDKQKQKLEQYEERIGEQDGELDVQRKQLVQLSALVDEQQKEINSREDKLTEQQKALLKQKRDTAKKGTELVEYKEQLATQIEEQEEKLNMIERDSLKTSELHSQGLRCRGERHDLIIARQKEALADFRDRTKTLEQLKPPLQNHEQALQQIVALKKEVSEQRAKLASQEEDYHKSEGEMHVELRLRREQASSSLAETDGEKGAHRHTKEALDLSEKTYLKLARTLGALLEIDPVPGSRSMAHLPVEERERLELDRTKTVELMVSKVQRMYERMERKVQLLGSYEDDLVHLRNSETTAGQKTAEATGLKMDVRNRQEEISYLRGSMTRLRDDLDQQRRLNVCLKERKKFAIDMEERDTKKSTHSCYMDEHTRYKEELKKKKAAEKLKRKNYEIESLKKELMSADRELNETAVKLQLLESSRNLTSARSAHSEDSALLDYDE</sequence>
<dbReference type="PROSITE" id="PS50006">
    <property type="entry name" value="FHA_DOMAIN"/>
    <property type="match status" value="1"/>
</dbReference>
<dbReference type="Gene3D" id="2.60.200.20">
    <property type="match status" value="1"/>
</dbReference>
<dbReference type="SMART" id="SM00240">
    <property type="entry name" value="FHA"/>
    <property type="match status" value="1"/>
</dbReference>
<reference evidence="4" key="1">
    <citation type="submission" date="2023-01" db="EMBL/GenBank/DDBJ databases">
        <title>Genome assembly of the deep-sea coral Lophelia pertusa.</title>
        <authorList>
            <person name="Herrera S."/>
            <person name="Cordes E."/>
        </authorList>
    </citation>
    <scope>NUCLEOTIDE SEQUENCE</scope>
    <source>
        <strain evidence="4">USNM1676648</strain>
        <tissue evidence="4">Polyp</tissue>
    </source>
</reference>
<dbReference type="InterPro" id="IPR052642">
    <property type="entry name" value="CC-FHA_domain"/>
</dbReference>
<protein>
    <recommendedName>
        <fullName evidence="3">FHA domain-containing protein</fullName>
    </recommendedName>
</protein>
<dbReference type="OrthoDB" id="687730at2759"/>
<feature type="compositionally biased region" description="Polar residues" evidence="2">
    <location>
        <begin position="918"/>
        <end position="927"/>
    </location>
</feature>
<feature type="region of interest" description="Disordered" evidence="2">
    <location>
        <begin position="1221"/>
        <end position="1240"/>
    </location>
</feature>
<feature type="compositionally biased region" description="Polar residues" evidence="2">
    <location>
        <begin position="1449"/>
        <end position="1458"/>
    </location>
</feature>
<proteinExistence type="predicted"/>
<accession>A0A9X0A812</accession>
<evidence type="ECO:0000313" key="4">
    <source>
        <dbReference type="EMBL" id="KAJ7394504.1"/>
    </source>
</evidence>
<feature type="region of interest" description="Disordered" evidence="2">
    <location>
        <begin position="912"/>
        <end position="971"/>
    </location>
</feature>
<name>A0A9X0A812_9CNID</name>
<dbReference type="PANTHER" id="PTHR18853">
    <property type="entry name" value="FORKHEAD-ASSOCIATED DOMAIN-CONTAINING PROTEIN 1-RELATED"/>
    <property type="match status" value="1"/>
</dbReference>
<dbReference type="SUPFAM" id="SSF49879">
    <property type="entry name" value="SMAD/FHA domain"/>
    <property type="match status" value="1"/>
</dbReference>